<keyword evidence="2" id="KW-1185">Reference proteome</keyword>
<dbReference type="Proteomes" id="UP000494115">
    <property type="component" value="Unassembled WGS sequence"/>
</dbReference>
<dbReference type="AlphaFoldDB" id="A0A6S7BN73"/>
<protein>
    <submittedName>
        <fullName evidence="1">Uncharacterized protein</fullName>
    </submittedName>
</protein>
<name>A0A6S7BN73_9BURK</name>
<accession>A0A6S7BN73</accession>
<dbReference type="Gene3D" id="3.40.50.300">
    <property type="entry name" value="P-loop containing nucleotide triphosphate hydrolases"/>
    <property type="match status" value="1"/>
</dbReference>
<evidence type="ECO:0000313" key="2">
    <source>
        <dbReference type="Proteomes" id="UP000494115"/>
    </source>
</evidence>
<gene>
    <name evidence="1" type="ORF">LMG28138_05832</name>
</gene>
<sequence length="81" mass="9276">MNECLTRGIALHLARHSGKRFSSLFTDEADGPLDPDRKRQFMRMKREVLRVGGSERQFFIYQTPELVEEADAVIDVTSFAS</sequence>
<organism evidence="1 2">
    <name type="scientific">Pararobbsia alpina</name>
    <dbReference type="NCBI Taxonomy" id="621374"/>
    <lineage>
        <taxon>Bacteria</taxon>
        <taxon>Pseudomonadati</taxon>
        <taxon>Pseudomonadota</taxon>
        <taxon>Betaproteobacteria</taxon>
        <taxon>Burkholderiales</taxon>
        <taxon>Burkholderiaceae</taxon>
        <taxon>Pararobbsia</taxon>
    </lineage>
</organism>
<reference evidence="1 2" key="1">
    <citation type="submission" date="2020-04" db="EMBL/GenBank/DDBJ databases">
        <authorList>
            <person name="De Canck E."/>
        </authorList>
    </citation>
    <scope>NUCLEOTIDE SEQUENCE [LARGE SCALE GENOMIC DNA]</scope>
    <source>
        <strain evidence="1 2">LMG 28138</strain>
    </source>
</reference>
<proteinExistence type="predicted"/>
<dbReference type="EMBL" id="CADIKM010000087">
    <property type="protein sequence ID" value="CAB3806723.1"/>
    <property type="molecule type" value="Genomic_DNA"/>
</dbReference>
<evidence type="ECO:0000313" key="1">
    <source>
        <dbReference type="EMBL" id="CAB3806723.1"/>
    </source>
</evidence>
<dbReference type="RefSeq" id="WP_175108331.1">
    <property type="nucleotide sequence ID" value="NZ_CADIKM010000087.1"/>
</dbReference>
<dbReference type="InterPro" id="IPR027417">
    <property type="entry name" value="P-loop_NTPase"/>
</dbReference>